<dbReference type="RefSeq" id="WP_168887790.1">
    <property type="nucleotide sequence ID" value="NZ_JABAHY010000008.1"/>
</dbReference>
<reference evidence="5 6" key="1">
    <citation type="submission" date="2020-04" db="EMBL/GenBank/DDBJ databases">
        <title>Nesterenkonia sp. nov., isolated from marine sediment.</title>
        <authorList>
            <person name="Zhang G."/>
        </authorList>
    </citation>
    <scope>NUCLEOTIDE SEQUENCE [LARGE SCALE GENOMIC DNA]</scope>
    <source>
        <strain evidence="5 6">MY13</strain>
    </source>
</reference>
<evidence type="ECO:0000259" key="4">
    <source>
        <dbReference type="Pfam" id="PF00496"/>
    </source>
</evidence>
<dbReference type="Gene3D" id="3.10.105.10">
    <property type="entry name" value="Dipeptide-binding Protein, Domain 3"/>
    <property type="match status" value="1"/>
</dbReference>
<dbReference type="PANTHER" id="PTHR30290">
    <property type="entry name" value="PERIPLASMIC BINDING COMPONENT OF ABC TRANSPORTER"/>
    <property type="match status" value="1"/>
</dbReference>
<dbReference type="EMBL" id="JABAHY010000008">
    <property type="protein sequence ID" value="NLS10310.1"/>
    <property type="molecule type" value="Genomic_DNA"/>
</dbReference>
<dbReference type="GO" id="GO:0043190">
    <property type="term" value="C:ATP-binding cassette (ABC) transporter complex"/>
    <property type="evidence" value="ECO:0007669"/>
    <property type="project" value="InterPro"/>
</dbReference>
<dbReference type="GO" id="GO:0015833">
    <property type="term" value="P:peptide transport"/>
    <property type="evidence" value="ECO:0007669"/>
    <property type="project" value="TreeGrafter"/>
</dbReference>
<dbReference type="Pfam" id="PF00496">
    <property type="entry name" value="SBP_bac_5"/>
    <property type="match status" value="1"/>
</dbReference>
<dbReference type="InterPro" id="IPR039424">
    <property type="entry name" value="SBP_5"/>
</dbReference>
<feature type="region of interest" description="Disordered" evidence="2">
    <location>
        <begin position="33"/>
        <end position="63"/>
    </location>
</feature>
<dbReference type="InterPro" id="IPR000914">
    <property type="entry name" value="SBP_5_dom"/>
</dbReference>
<evidence type="ECO:0000256" key="1">
    <source>
        <dbReference type="ARBA" id="ARBA00022729"/>
    </source>
</evidence>
<dbReference type="InterPro" id="IPR030678">
    <property type="entry name" value="Peptide/Ni-bd"/>
</dbReference>
<comment type="caution">
    <text evidence="5">The sequence shown here is derived from an EMBL/GenBank/DDBJ whole genome shotgun (WGS) entry which is preliminary data.</text>
</comment>
<dbReference type="GO" id="GO:0042597">
    <property type="term" value="C:periplasmic space"/>
    <property type="evidence" value="ECO:0007669"/>
    <property type="project" value="UniProtKB-ARBA"/>
</dbReference>
<dbReference type="Gene3D" id="3.90.76.10">
    <property type="entry name" value="Dipeptide-binding Protein, Domain 1"/>
    <property type="match status" value="1"/>
</dbReference>
<dbReference type="PIRSF" id="PIRSF002741">
    <property type="entry name" value="MppA"/>
    <property type="match status" value="1"/>
</dbReference>
<feature type="chain" id="PRO_5039630621" evidence="3">
    <location>
        <begin position="21"/>
        <end position="555"/>
    </location>
</feature>
<keyword evidence="6" id="KW-1185">Reference proteome</keyword>
<dbReference type="GO" id="GO:1904680">
    <property type="term" value="F:peptide transmembrane transporter activity"/>
    <property type="evidence" value="ECO:0007669"/>
    <property type="project" value="TreeGrafter"/>
</dbReference>
<evidence type="ECO:0000256" key="2">
    <source>
        <dbReference type="SAM" id="MobiDB-lite"/>
    </source>
</evidence>
<organism evidence="5 6">
    <name type="scientific">Nesterenkonia sedimenti</name>
    <dbReference type="NCBI Taxonomy" id="1463632"/>
    <lineage>
        <taxon>Bacteria</taxon>
        <taxon>Bacillati</taxon>
        <taxon>Actinomycetota</taxon>
        <taxon>Actinomycetes</taxon>
        <taxon>Micrococcales</taxon>
        <taxon>Micrococcaceae</taxon>
        <taxon>Nesterenkonia</taxon>
    </lineage>
</organism>
<feature type="signal peptide" evidence="3">
    <location>
        <begin position="1"/>
        <end position="20"/>
    </location>
</feature>
<dbReference type="SUPFAM" id="SSF53850">
    <property type="entry name" value="Periplasmic binding protein-like II"/>
    <property type="match status" value="1"/>
</dbReference>
<protein>
    <submittedName>
        <fullName evidence="5">ABC transporter substrate-binding protein</fullName>
    </submittedName>
</protein>
<sequence length="555" mass="60472">MTKEVKYPRILKFTAASATAAFLLTACQDVQTGQDSGNGNGEASQEDRETVTSHPIDGRATQDGGHLIVGLSAEPDLLDPTLSSSLHMRHLVQPICEKLYDIDEAGEVYPVLATDLPEVSEDELTVTIPVRTGIQFSDGTEFDAEAVATSIDRHLNLAGSSRTSELGPLEEITAVDEETVELTFSEPFAPIDSILADRAGMIMSPDRLEELGENFADDPSCVGPFRFVERTQNAVQYEADPNYYDADEIHLDSIEYRFITDSSIAEANLNSGDIHVADSLSPLDMDELVESENLTMLRVPSYGYQGITLNLANEDGAGTDPVEQDTELAQHTEVRQALSMAINRQALVDSVFDGWFDPACSPISPDTPFSTDASEACPEYDPEGAQQLLEDAGVETPVEITLNVGNNPEAQRLAQAIQAQVEEAGFSISINPLENAALLESQNEGDFEAIQIGWSGRVDPHGNTFNFLSTGGGNNYSNYSDEQVDELLNEATTVIDEQERAQMYGEVVETIHEDVPIIYTHRIRNLTGMVNEVAGIEQYPDGVLRVSHAAFLDED</sequence>
<dbReference type="PANTHER" id="PTHR30290:SF38">
    <property type="entry name" value="D,D-DIPEPTIDE-BINDING PERIPLASMIC PROTEIN DDPA-RELATED"/>
    <property type="match status" value="1"/>
</dbReference>
<dbReference type="AlphaFoldDB" id="A0A7X8TK70"/>
<dbReference type="PROSITE" id="PS51257">
    <property type="entry name" value="PROKAR_LIPOPROTEIN"/>
    <property type="match status" value="1"/>
</dbReference>
<gene>
    <name evidence="5" type="ORF">HGQ17_09960</name>
</gene>
<keyword evidence="1 3" id="KW-0732">Signal</keyword>
<evidence type="ECO:0000256" key="3">
    <source>
        <dbReference type="SAM" id="SignalP"/>
    </source>
</evidence>
<evidence type="ECO:0000313" key="6">
    <source>
        <dbReference type="Proteomes" id="UP000523139"/>
    </source>
</evidence>
<feature type="compositionally biased region" description="Polar residues" evidence="2">
    <location>
        <begin position="33"/>
        <end position="43"/>
    </location>
</feature>
<accession>A0A7X8TK70</accession>
<feature type="domain" description="Solute-binding protein family 5" evidence="4">
    <location>
        <begin position="107"/>
        <end position="474"/>
    </location>
</feature>
<dbReference type="Proteomes" id="UP000523139">
    <property type="component" value="Unassembled WGS sequence"/>
</dbReference>
<name>A0A7X8TK70_9MICC</name>
<dbReference type="Gene3D" id="3.40.190.10">
    <property type="entry name" value="Periplasmic binding protein-like II"/>
    <property type="match status" value="1"/>
</dbReference>
<proteinExistence type="predicted"/>
<evidence type="ECO:0000313" key="5">
    <source>
        <dbReference type="EMBL" id="NLS10310.1"/>
    </source>
</evidence>